<evidence type="ECO:0000256" key="4">
    <source>
        <dbReference type="ARBA" id="ARBA00022741"/>
    </source>
</evidence>
<dbReference type="NCBIfam" id="TIGR00132">
    <property type="entry name" value="gatA"/>
    <property type="match status" value="1"/>
</dbReference>
<organism evidence="9 10">
    <name type="scientific">Algoriphagus yeomjeoni</name>
    <dbReference type="NCBI Taxonomy" id="291403"/>
    <lineage>
        <taxon>Bacteria</taxon>
        <taxon>Pseudomonadati</taxon>
        <taxon>Bacteroidota</taxon>
        <taxon>Cytophagia</taxon>
        <taxon>Cytophagales</taxon>
        <taxon>Cyclobacteriaceae</taxon>
        <taxon>Algoriphagus</taxon>
    </lineage>
</organism>
<dbReference type="Pfam" id="PF01425">
    <property type="entry name" value="Amidase"/>
    <property type="match status" value="1"/>
</dbReference>
<sequence length="475" mass="52260">MEKFISFDEIKKSLEKKETDCRAIVQYYLKNIQTKAHLNAFVEVYEQSALDQADLINEKLANGNAGKLAGMVIGIKDVLCYAGHESNASSKILKGFESQFTTTAVQRLLDEDAIVIGRLNCDEFGMGSSNENSAHGKVLNAVDESRVPGGSSGGSAVAVQANLCTISLGTDTGGSVRQPAAFTGVIGMKPTYSRVSRWGLIAYASSFDCIGVFSRTVKDNALVMEIMAGHDDYDSTSSRKSVLPYSQLLHFDKKAKVAYLKETIESPALQSEIKANTLAVLDKLKSEGHQVEKVEFPLLDFILPTYYILTTAEASSNLSRFDGVKYGYRTPNAHNLESMYKLTRSEGFGEEVKRRIMLGTFVLSASYYDAYFTKAQKVRRLIKDFTENLLNEFDYIIMPTTPSTAFKFGEHSGDPVAMYLEDLFTVQASVSGVPSISLPNGKDENGMPIGLQVICNSFKEAELYAFSNYLTELTS</sequence>
<keyword evidence="10" id="KW-1185">Reference proteome</keyword>
<comment type="function">
    <text evidence="7">Allows the formation of correctly charged Gln-tRNA(Gln) through the transamidation of misacylated Glu-tRNA(Gln) in organisms which lack glutaminyl-tRNA synthetase. The reaction takes place in the presence of glutamine and ATP through an activated gamma-phospho-Glu-tRNA(Gln).</text>
</comment>
<dbReference type="GO" id="GO:0006412">
    <property type="term" value="P:translation"/>
    <property type="evidence" value="ECO:0007669"/>
    <property type="project" value="UniProtKB-UniRule"/>
</dbReference>
<keyword evidence="9" id="KW-0808">Transferase</keyword>
<evidence type="ECO:0000256" key="1">
    <source>
        <dbReference type="ARBA" id="ARBA00011123"/>
    </source>
</evidence>
<dbReference type="PANTHER" id="PTHR11895">
    <property type="entry name" value="TRANSAMIDASE"/>
    <property type="match status" value="1"/>
</dbReference>
<dbReference type="InterPro" id="IPR036928">
    <property type="entry name" value="AS_sf"/>
</dbReference>
<feature type="domain" description="Amidase" evidence="8">
    <location>
        <begin position="24"/>
        <end position="463"/>
    </location>
</feature>
<dbReference type="RefSeq" id="WP_111611681.1">
    <property type="nucleotide sequence ID" value="NZ_QLLK01000006.1"/>
</dbReference>
<gene>
    <name evidence="7" type="primary">gatA</name>
    <name evidence="9" type="ORF">LV83_02332</name>
</gene>
<evidence type="ECO:0000256" key="3">
    <source>
        <dbReference type="ARBA" id="ARBA00022598"/>
    </source>
</evidence>
<evidence type="ECO:0000256" key="5">
    <source>
        <dbReference type="ARBA" id="ARBA00022840"/>
    </source>
</evidence>
<dbReference type="Gene3D" id="3.90.1300.10">
    <property type="entry name" value="Amidase signature (AS) domain"/>
    <property type="match status" value="1"/>
</dbReference>
<evidence type="ECO:0000259" key="8">
    <source>
        <dbReference type="Pfam" id="PF01425"/>
    </source>
</evidence>
<feature type="active site" description="Acyl-ester intermediate" evidence="7">
    <location>
        <position position="175"/>
    </location>
</feature>
<keyword evidence="6 7" id="KW-0648">Protein biosynthesis</keyword>
<comment type="similarity">
    <text evidence="7">Belongs to the amidase family. GatA subfamily.</text>
</comment>
<dbReference type="OrthoDB" id="9811471at2"/>
<dbReference type="InterPro" id="IPR004412">
    <property type="entry name" value="GatA"/>
</dbReference>
<dbReference type="EMBL" id="QLLK01000006">
    <property type="protein sequence ID" value="RAI89291.1"/>
    <property type="molecule type" value="Genomic_DNA"/>
</dbReference>
<dbReference type="Proteomes" id="UP000249610">
    <property type="component" value="Unassembled WGS sequence"/>
</dbReference>
<evidence type="ECO:0000256" key="2">
    <source>
        <dbReference type="ARBA" id="ARBA00014428"/>
    </source>
</evidence>
<dbReference type="HAMAP" id="MF_00120">
    <property type="entry name" value="GatA"/>
    <property type="match status" value="1"/>
</dbReference>
<dbReference type="PANTHER" id="PTHR11895:SF151">
    <property type="entry name" value="GLUTAMYL-TRNA(GLN) AMIDOTRANSFERASE SUBUNIT A"/>
    <property type="match status" value="1"/>
</dbReference>
<dbReference type="GO" id="GO:0016740">
    <property type="term" value="F:transferase activity"/>
    <property type="evidence" value="ECO:0007669"/>
    <property type="project" value="UniProtKB-KW"/>
</dbReference>
<feature type="active site" description="Charge relay system" evidence="7">
    <location>
        <position position="76"/>
    </location>
</feature>
<evidence type="ECO:0000313" key="9">
    <source>
        <dbReference type="EMBL" id="RAI89291.1"/>
    </source>
</evidence>
<dbReference type="GO" id="GO:0005524">
    <property type="term" value="F:ATP binding"/>
    <property type="evidence" value="ECO:0007669"/>
    <property type="project" value="UniProtKB-KW"/>
</dbReference>
<dbReference type="InterPro" id="IPR023631">
    <property type="entry name" value="Amidase_dom"/>
</dbReference>
<comment type="caution">
    <text evidence="9">The sequence shown here is derived from an EMBL/GenBank/DDBJ whole genome shotgun (WGS) entry which is preliminary data.</text>
</comment>
<evidence type="ECO:0000256" key="7">
    <source>
        <dbReference type="HAMAP-Rule" id="MF_00120"/>
    </source>
</evidence>
<protein>
    <recommendedName>
        <fullName evidence="2 7">Glutamyl-tRNA(Gln) amidotransferase subunit A</fullName>
        <shortName evidence="7">Glu-ADT subunit A</shortName>
        <ecNumber evidence="7">6.3.5.7</ecNumber>
    </recommendedName>
</protein>
<dbReference type="EC" id="6.3.5.7" evidence="7"/>
<evidence type="ECO:0000313" key="10">
    <source>
        <dbReference type="Proteomes" id="UP000249610"/>
    </source>
</evidence>
<name>A0A327PCW9_9BACT</name>
<proteinExistence type="inferred from homology"/>
<keyword evidence="3 7" id="KW-0436">Ligase</keyword>
<dbReference type="InterPro" id="IPR000120">
    <property type="entry name" value="Amidase"/>
</dbReference>
<evidence type="ECO:0000256" key="6">
    <source>
        <dbReference type="ARBA" id="ARBA00022917"/>
    </source>
</evidence>
<feature type="active site" description="Charge relay system" evidence="7">
    <location>
        <position position="151"/>
    </location>
</feature>
<reference evidence="9 10" key="1">
    <citation type="submission" date="2018-06" db="EMBL/GenBank/DDBJ databases">
        <title>Genomic Encyclopedia of Archaeal and Bacterial Type Strains, Phase II (KMG-II): from individual species to whole genera.</title>
        <authorList>
            <person name="Goeker M."/>
        </authorList>
    </citation>
    <scope>NUCLEOTIDE SEQUENCE [LARGE SCALE GENOMIC DNA]</scope>
    <source>
        <strain evidence="9 10">DSM 23446</strain>
    </source>
</reference>
<comment type="subunit">
    <text evidence="1 7">Heterotrimer of A, B and C subunits.</text>
</comment>
<accession>A0A327PCW9</accession>
<dbReference type="AlphaFoldDB" id="A0A327PCW9"/>
<comment type="catalytic activity">
    <reaction evidence="7">
        <text>L-glutamyl-tRNA(Gln) + L-glutamine + ATP + H2O = L-glutaminyl-tRNA(Gln) + L-glutamate + ADP + phosphate + H(+)</text>
        <dbReference type="Rhea" id="RHEA:17521"/>
        <dbReference type="Rhea" id="RHEA-COMP:9681"/>
        <dbReference type="Rhea" id="RHEA-COMP:9684"/>
        <dbReference type="ChEBI" id="CHEBI:15377"/>
        <dbReference type="ChEBI" id="CHEBI:15378"/>
        <dbReference type="ChEBI" id="CHEBI:29985"/>
        <dbReference type="ChEBI" id="CHEBI:30616"/>
        <dbReference type="ChEBI" id="CHEBI:43474"/>
        <dbReference type="ChEBI" id="CHEBI:58359"/>
        <dbReference type="ChEBI" id="CHEBI:78520"/>
        <dbReference type="ChEBI" id="CHEBI:78521"/>
        <dbReference type="ChEBI" id="CHEBI:456216"/>
        <dbReference type="EC" id="6.3.5.7"/>
    </reaction>
</comment>
<keyword evidence="5 7" id="KW-0067">ATP-binding</keyword>
<keyword evidence="4 7" id="KW-0547">Nucleotide-binding</keyword>
<dbReference type="SUPFAM" id="SSF75304">
    <property type="entry name" value="Amidase signature (AS) enzymes"/>
    <property type="match status" value="1"/>
</dbReference>
<dbReference type="GO" id="GO:0030956">
    <property type="term" value="C:glutamyl-tRNA(Gln) amidotransferase complex"/>
    <property type="evidence" value="ECO:0007669"/>
    <property type="project" value="InterPro"/>
</dbReference>
<dbReference type="GO" id="GO:0050567">
    <property type="term" value="F:glutaminyl-tRNA synthase (glutamine-hydrolyzing) activity"/>
    <property type="evidence" value="ECO:0007669"/>
    <property type="project" value="UniProtKB-UniRule"/>
</dbReference>